<dbReference type="EMBL" id="CAJOAZ010012198">
    <property type="protein sequence ID" value="CAF4248729.1"/>
    <property type="molecule type" value="Genomic_DNA"/>
</dbReference>
<proteinExistence type="predicted"/>
<comment type="caution">
    <text evidence="1">The sequence shown here is derived from an EMBL/GenBank/DDBJ whole genome shotgun (WGS) entry which is preliminary data.</text>
</comment>
<gene>
    <name evidence="1" type="ORF">OXD698_LOCUS43313</name>
</gene>
<name>A0A820EHH3_9BILA</name>
<sequence length="59" mass="7161">GWCENTAGLKLHNKKELEINNYTFIQYEYTFDLDQWNNSIKNKLEDKMNKYVPFKTINN</sequence>
<dbReference type="AlphaFoldDB" id="A0A820EHH3"/>
<evidence type="ECO:0000313" key="2">
    <source>
        <dbReference type="Proteomes" id="UP000663844"/>
    </source>
</evidence>
<organism evidence="1 2">
    <name type="scientific">Adineta steineri</name>
    <dbReference type="NCBI Taxonomy" id="433720"/>
    <lineage>
        <taxon>Eukaryota</taxon>
        <taxon>Metazoa</taxon>
        <taxon>Spiralia</taxon>
        <taxon>Gnathifera</taxon>
        <taxon>Rotifera</taxon>
        <taxon>Eurotatoria</taxon>
        <taxon>Bdelloidea</taxon>
        <taxon>Adinetida</taxon>
        <taxon>Adinetidae</taxon>
        <taxon>Adineta</taxon>
    </lineage>
</organism>
<protein>
    <submittedName>
        <fullName evidence="1">Uncharacterized protein</fullName>
    </submittedName>
</protein>
<dbReference type="Proteomes" id="UP000663844">
    <property type="component" value="Unassembled WGS sequence"/>
</dbReference>
<accession>A0A820EHH3</accession>
<evidence type="ECO:0000313" key="1">
    <source>
        <dbReference type="EMBL" id="CAF4248729.1"/>
    </source>
</evidence>
<reference evidence="1" key="1">
    <citation type="submission" date="2021-02" db="EMBL/GenBank/DDBJ databases">
        <authorList>
            <person name="Nowell W R."/>
        </authorList>
    </citation>
    <scope>NUCLEOTIDE SEQUENCE</scope>
</reference>
<feature type="non-terminal residue" evidence="1">
    <location>
        <position position="1"/>
    </location>
</feature>